<keyword evidence="2" id="KW-0808">Transferase</keyword>
<dbReference type="RefSeq" id="WP_162362304.1">
    <property type="nucleotide sequence ID" value="NZ_CP047591.1"/>
</dbReference>
<dbReference type="Pfam" id="PF12804">
    <property type="entry name" value="NTP_transf_3"/>
    <property type="match status" value="1"/>
</dbReference>
<dbReference type="PANTHER" id="PTHR43777">
    <property type="entry name" value="MOLYBDENUM COFACTOR CYTIDYLYLTRANSFERASE"/>
    <property type="match status" value="1"/>
</dbReference>
<proteinExistence type="predicted"/>
<dbReference type="AlphaFoldDB" id="A0A6P1MLL0"/>
<reference evidence="2 3" key="1">
    <citation type="submission" date="2020-01" db="EMBL/GenBank/DDBJ databases">
        <title>Genomic analysis of Aminipila sp. CBA3637.</title>
        <authorList>
            <person name="Kim Y.B."/>
            <person name="Roh S.W."/>
        </authorList>
    </citation>
    <scope>NUCLEOTIDE SEQUENCE [LARGE SCALE GENOMIC DNA]</scope>
    <source>
        <strain evidence="2 3">CBA3637</strain>
    </source>
</reference>
<name>A0A6P1MLL0_9FIRM</name>
<dbReference type="Gene3D" id="3.90.550.10">
    <property type="entry name" value="Spore Coat Polysaccharide Biosynthesis Protein SpsA, Chain A"/>
    <property type="match status" value="1"/>
</dbReference>
<gene>
    <name evidence="2" type="ORF">Ami3637_09115</name>
</gene>
<protein>
    <submittedName>
        <fullName evidence="2">NTP transferase domain-containing protein</fullName>
    </submittedName>
</protein>
<dbReference type="InterPro" id="IPR025877">
    <property type="entry name" value="MobA-like_NTP_Trfase"/>
</dbReference>
<accession>A0A6P1MLL0</accession>
<dbReference type="EMBL" id="CP047591">
    <property type="protein sequence ID" value="QHI72536.1"/>
    <property type="molecule type" value="Genomic_DNA"/>
</dbReference>
<dbReference type="InterPro" id="IPR029044">
    <property type="entry name" value="Nucleotide-diphossugar_trans"/>
</dbReference>
<dbReference type="Proteomes" id="UP000463883">
    <property type="component" value="Chromosome"/>
</dbReference>
<dbReference type="SUPFAM" id="SSF53448">
    <property type="entry name" value="Nucleotide-diphospho-sugar transferases"/>
    <property type="match status" value="1"/>
</dbReference>
<evidence type="ECO:0000313" key="3">
    <source>
        <dbReference type="Proteomes" id="UP000463883"/>
    </source>
</evidence>
<dbReference type="KEGG" id="amic:Ami3637_09115"/>
<sequence>MKNRINMILLAAGNSRRFGSNKLLTEYNGKLLYQYTFDIVAKVSQWLTNNKVDYSIYTVSQYKEILIQAEKNNYAAIENHKPEQGIAYSIKLGIESHSDFTQNTAALTPYEREKYLFFVCDQPLLRSESVIDLISVYLNSDKSMGCLSYKNRMGNPCIFDDECIPDLLKLKGDKGGKKIILQNQSNTLTVQVEDEKELFDVDDIADFKKLHEFGRKNSPTK</sequence>
<evidence type="ECO:0000259" key="1">
    <source>
        <dbReference type="Pfam" id="PF12804"/>
    </source>
</evidence>
<dbReference type="PANTHER" id="PTHR43777:SF1">
    <property type="entry name" value="MOLYBDENUM COFACTOR CYTIDYLYLTRANSFERASE"/>
    <property type="match status" value="1"/>
</dbReference>
<keyword evidence="3" id="KW-1185">Reference proteome</keyword>
<feature type="domain" description="MobA-like NTP transferase" evidence="1">
    <location>
        <begin position="8"/>
        <end position="183"/>
    </location>
</feature>
<organism evidence="2 3">
    <name type="scientific">Aminipila terrae</name>
    <dbReference type="NCBI Taxonomy" id="2697030"/>
    <lineage>
        <taxon>Bacteria</taxon>
        <taxon>Bacillati</taxon>
        <taxon>Bacillota</taxon>
        <taxon>Clostridia</taxon>
        <taxon>Peptostreptococcales</taxon>
        <taxon>Anaerovoracaceae</taxon>
        <taxon>Aminipila</taxon>
    </lineage>
</organism>
<dbReference type="GO" id="GO:0016779">
    <property type="term" value="F:nucleotidyltransferase activity"/>
    <property type="evidence" value="ECO:0007669"/>
    <property type="project" value="UniProtKB-ARBA"/>
</dbReference>
<evidence type="ECO:0000313" key="2">
    <source>
        <dbReference type="EMBL" id="QHI72536.1"/>
    </source>
</evidence>